<dbReference type="PRINTS" id="PR00039">
    <property type="entry name" value="HTHLYSR"/>
</dbReference>
<dbReference type="EMBL" id="JAPMXC010000001">
    <property type="protein sequence ID" value="MCY0386647.1"/>
    <property type="molecule type" value="Genomic_DNA"/>
</dbReference>
<sequence>MLHGIALTYFVEVARTGSLAAASETLHVAVSAISRQIAKLERSVGTPLFERLPRGMALTPSGELLAQHARRALLDGDTVLGEIASAQAIGAGMARIGCTEGFTRDFLPRVLATHHAHHPHTRFVLRAGTPQQVEQWVAHGEVDLGLSFSTTSSPLVAVEFSAAAPICALMRADHALAARQVVTLDAVLAYPIAILERGSTVRELMDWCCAIRGRHLEPLLTSNNSSAMHQFATLSGALTLGSRVGLDDIAGASSMVARPIDEPLLMERYVRLSVMKERRLAPTIGALVAALREALTATLAMP</sequence>
<dbReference type="Pfam" id="PF03466">
    <property type="entry name" value="LysR_substrate"/>
    <property type="match status" value="1"/>
</dbReference>
<keyword evidence="7" id="KW-1185">Reference proteome</keyword>
<dbReference type="InterPro" id="IPR000847">
    <property type="entry name" value="LysR_HTH_N"/>
</dbReference>
<protein>
    <submittedName>
        <fullName evidence="6">LysR family transcriptional regulator</fullName>
    </submittedName>
</protein>
<evidence type="ECO:0000259" key="5">
    <source>
        <dbReference type="PROSITE" id="PS50931"/>
    </source>
</evidence>
<reference evidence="6" key="1">
    <citation type="submission" date="2022-11" db="EMBL/GenBank/DDBJ databases">
        <title>Robbsia betulipollinis sp. nov., isolated from pollen of birch (Betula pendula).</title>
        <authorList>
            <person name="Shi H."/>
            <person name="Ambika Manirajan B."/>
            <person name="Ratering S."/>
            <person name="Geissler-Plaum R."/>
            <person name="Schnell S."/>
        </authorList>
    </citation>
    <scope>NUCLEOTIDE SEQUENCE</scope>
    <source>
        <strain evidence="6">Bb-Pol-6</strain>
    </source>
</reference>
<proteinExistence type="inferred from homology"/>
<name>A0ABT3ZJQ8_9BURK</name>
<comment type="caution">
    <text evidence="6">The sequence shown here is derived from an EMBL/GenBank/DDBJ whole genome shotgun (WGS) entry which is preliminary data.</text>
</comment>
<keyword evidence="4" id="KW-0804">Transcription</keyword>
<dbReference type="PANTHER" id="PTHR30419">
    <property type="entry name" value="HTH-TYPE TRANSCRIPTIONAL REGULATOR YBHD"/>
    <property type="match status" value="1"/>
</dbReference>
<evidence type="ECO:0000256" key="4">
    <source>
        <dbReference type="ARBA" id="ARBA00023163"/>
    </source>
</evidence>
<dbReference type="Pfam" id="PF00126">
    <property type="entry name" value="HTH_1"/>
    <property type="match status" value="1"/>
</dbReference>
<accession>A0ABT3ZJQ8</accession>
<dbReference type="SUPFAM" id="SSF53850">
    <property type="entry name" value="Periplasmic binding protein-like II"/>
    <property type="match status" value="1"/>
</dbReference>
<dbReference type="Proteomes" id="UP001082899">
    <property type="component" value="Unassembled WGS sequence"/>
</dbReference>
<dbReference type="InterPro" id="IPR036388">
    <property type="entry name" value="WH-like_DNA-bd_sf"/>
</dbReference>
<dbReference type="PROSITE" id="PS50931">
    <property type="entry name" value="HTH_LYSR"/>
    <property type="match status" value="1"/>
</dbReference>
<dbReference type="InterPro" id="IPR005119">
    <property type="entry name" value="LysR_subst-bd"/>
</dbReference>
<dbReference type="Gene3D" id="1.10.10.10">
    <property type="entry name" value="Winged helix-like DNA-binding domain superfamily/Winged helix DNA-binding domain"/>
    <property type="match status" value="1"/>
</dbReference>
<gene>
    <name evidence="6" type="ORF">OVY01_05220</name>
</gene>
<keyword evidence="3" id="KW-0238">DNA-binding</keyword>
<dbReference type="SUPFAM" id="SSF46785">
    <property type="entry name" value="Winged helix' DNA-binding domain"/>
    <property type="match status" value="1"/>
</dbReference>
<dbReference type="InterPro" id="IPR036390">
    <property type="entry name" value="WH_DNA-bd_sf"/>
</dbReference>
<evidence type="ECO:0000256" key="2">
    <source>
        <dbReference type="ARBA" id="ARBA00023015"/>
    </source>
</evidence>
<evidence type="ECO:0000256" key="1">
    <source>
        <dbReference type="ARBA" id="ARBA00009437"/>
    </source>
</evidence>
<dbReference type="PANTHER" id="PTHR30419:SF8">
    <property type="entry name" value="NITROGEN ASSIMILATION TRANSCRIPTIONAL ACTIVATOR-RELATED"/>
    <property type="match status" value="1"/>
</dbReference>
<organism evidence="6 7">
    <name type="scientific">Robbsia betulipollinis</name>
    <dbReference type="NCBI Taxonomy" id="2981849"/>
    <lineage>
        <taxon>Bacteria</taxon>
        <taxon>Pseudomonadati</taxon>
        <taxon>Pseudomonadota</taxon>
        <taxon>Betaproteobacteria</taxon>
        <taxon>Burkholderiales</taxon>
        <taxon>Burkholderiaceae</taxon>
        <taxon>Robbsia</taxon>
    </lineage>
</organism>
<dbReference type="Gene3D" id="3.40.190.290">
    <property type="match status" value="1"/>
</dbReference>
<evidence type="ECO:0000256" key="3">
    <source>
        <dbReference type="ARBA" id="ARBA00023125"/>
    </source>
</evidence>
<dbReference type="InterPro" id="IPR050950">
    <property type="entry name" value="HTH-type_LysR_regulators"/>
</dbReference>
<feature type="domain" description="HTH lysR-type" evidence="5">
    <location>
        <begin position="7"/>
        <end position="59"/>
    </location>
</feature>
<evidence type="ECO:0000313" key="7">
    <source>
        <dbReference type="Proteomes" id="UP001082899"/>
    </source>
</evidence>
<keyword evidence="2" id="KW-0805">Transcription regulation</keyword>
<dbReference type="RefSeq" id="WP_267846180.1">
    <property type="nucleotide sequence ID" value="NZ_JAPMXC010000001.1"/>
</dbReference>
<evidence type="ECO:0000313" key="6">
    <source>
        <dbReference type="EMBL" id="MCY0386647.1"/>
    </source>
</evidence>
<comment type="similarity">
    <text evidence="1">Belongs to the LysR transcriptional regulatory family.</text>
</comment>